<dbReference type="PANTHER" id="PTHR47980">
    <property type="entry name" value="LD44762P"/>
    <property type="match status" value="1"/>
</dbReference>
<comment type="caution">
    <text evidence="4">The sequence shown here is derived from an EMBL/GenBank/DDBJ whole genome shotgun (WGS) entry which is preliminary data.</text>
</comment>
<proteinExistence type="predicted"/>
<name>A0A8J5QXU6_9HYME</name>
<evidence type="ECO:0000256" key="3">
    <source>
        <dbReference type="ARBA" id="ARBA00023289"/>
    </source>
</evidence>
<dbReference type="SMART" id="SM00173">
    <property type="entry name" value="RAS"/>
    <property type="match status" value="1"/>
</dbReference>
<keyword evidence="2" id="KW-0342">GTP-binding</keyword>
<dbReference type="SMART" id="SM00174">
    <property type="entry name" value="RHO"/>
    <property type="match status" value="1"/>
</dbReference>
<dbReference type="EMBL" id="JAAOIC020000072">
    <property type="protein sequence ID" value="KAG8034071.1"/>
    <property type="molecule type" value="Genomic_DNA"/>
</dbReference>
<gene>
    <name evidence="4" type="ORF">G9C98_008552</name>
</gene>
<dbReference type="Pfam" id="PF00071">
    <property type="entry name" value="Ras"/>
    <property type="match status" value="2"/>
</dbReference>
<dbReference type="FunFam" id="3.40.50.300:FF:001447">
    <property type="entry name" value="Ras-related protein Rab-1B"/>
    <property type="match status" value="1"/>
</dbReference>
<dbReference type="Proteomes" id="UP000729913">
    <property type="component" value="Unassembled WGS sequence"/>
</dbReference>
<dbReference type="AlphaFoldDB" id="A0A8J5QXU6"/>
<reference evidence="4" key="2">
    <citation type="submission" date="2021-04" db="EMBL/GenBank/DDBJ databases">
        <title>Genome-wide patterns of bracovirus chromosomal integration into multiple host tissues during parasitism.</title>
        <authorList>
            <person name="Chebbi M.A.C."/>
        </authorList>
    </citation>
    <scope>NUCLEOTIDE SEQUENCE</scope>
    <source>
        <tissue evidence="4">Whole body</tissue>
    </source>
</reference>
<dbReference type="InterPro" id="IPR050305">
    <property type="entry name" value="Small_GTPase_Rab"/>
</dbReference>
<evidence type="ECO:0008006" key="6">
    <source>
        <dbReference type="Google" id="ProtNLM"/>
    </source>
</evidence>
<organism evidence="4 5">
    <name type="scientific">Cotesia typhae</name>
    <dbReference type="NCBI Taxonomy" id="2053667"/>
    <lineage>
        <taxon>Eukaryota</taxon>
        <taxon>Metazoa</taxon>
        <taxon>Ecdysozoa</taxon>
        <taxon>Arthropoda</taxon>
        <taxon>Hexapoda</taxon>
        <taxon>Insecta</taxon>
        <taxon>Pterygota</taxon>
        <taxon>Neoptera</taxon>
        <taxon>Endopterygota</taxon>
        <taxon>Hymenoptera</taxon>
        <taxon>Apocrita</taxon>
        <taxon>Ichneumonoidea</taxon>
        <taxon>Braconidae</taxon>
        <taxon>Microgastrinae</taxon>
        <taxon>Cotesia</taxon>
    </lineage>
</organism>
<dbReference type="SMART" id="SM00175">
    <property type="entry name" value="RAB"/>
    <property type="match status" value="1"/>
</dbReference>
<keyword evidence="5" id="KW-1185">Reference proteome</keyword>
<keyword evidence="3" id="KW-0636">Prenylation</keyword>
<evidence type="ECO:0000313" key="4">
    <source>
        <dbReference type="EMBL" id="KAG8034071.1"/>
    </source>
</evidence>
<accession>A0A8J5QXU6</accession>
<reference evidence="4" key="1">
    <citation type="submission" date="2020-03" db="EMBL/GenBank/DDBJ databases">
        <authorList>
            <person name="Chebbi M.A."/>
            <person name="Drezen J.M."/>
        </authorList>
    </citation>
    <scope>NUCLEOTIDE SEQUENCE</scope>
    <source>
        <tissue evidence="4">Whole body</tissue>
    </source>
</reference>
<evidence type="ECO:0000256" key="1">
    <source>
        <dbReference type="ARBA" id="ARBA00022741"/>
    </source>
</evidence>
<dbReference type="OrthoDB" id="9989112at2759"/>
<keyword evidence="3" id="KW-0449">Lipoprotein</keyword>
<dbReference type="GO" id="GO:0005525">
    <property type="term" value="F:GTP binding"/>
    <property type="evidence" value="ECO:0007669"/>
    <property type="project" value="UniProtKB-KW"/>
</dbReference>
<dbReference type="PROSITE" id="PS51421">
    <property type="entry name" value="RAS"/>
    <property type="match status" value="1"/>
</dbReference>
<evidence type="ECO:0000313" key="5">
    <source>
        <dbReference type="Proteomes" id="UP000729913"/>
    </source>
</evidence>
<sequence length="185" mass="21093">MALDFAATYKVLVLGDSNVGKTCIVHRYCDERYYDTYISTIAGQERFRTLTTAYYRGAMGILLMYDVTSLDSFNHLSYWLRNIQENASPDVVKVLTANKCDAINNRAVDAERGQKIADNFDMPFFEVSCKENINIEAAFLTLARRIREQRGRRASLFKASEREGADSIIKAQSPSQQRDAWRCSC</sequence>
<dbReference type="GO" id="GO:0003924">
    <property type="term" value="F:GTPase activity"/>
    <property type="evidence" value="ECO:0007669"/>
    <property type="project" value="InterPro"/>
</dbReference>
<dbReference type="PROSITE" id="PS51419">
    <property type="entry name" value="RAB"/>
    <property type="match status" value="1"/>
</dbReference>
<dbReference type="InterPro" id="IPR001806">
    <property type="entry name" value="Small_GTPase"/>
</dbReference>
<dbReference type="CDD" id="cd00154">
    <property type="entry name" value="Rab"/>
    <property type="match status" value="1"/>
</dbReference>
<evidence type="ECO:0000256" key="2">
    <source>
        <dbReference type="ARBA" id="ARBA00023134"/>
    </source>
</evidence>
<protein>
    <recommendedName>
        <fullName evidence="6">Ras-related protein Rab-8A</fullName>
    </recommendedName>
</protein>
<keyword evidence="1" id="KW-0547">Nucleotide-binding</keyword>